<evidence type="ECO:0000313" key="2">
    <source>
        <dbReference type="Proteomes" id="UP001153636"/>
    </source>
</evidence>
<proteinExistence type="predicted"/>
<name>A0A9P0DDT7_9CUCU</name>
<protein>
    <recommendedName>
        <fullName evidence="3">Apoptosis regulatory protein Siva</fullName>
    </recommendedName>
</protein>
<evidence type="ECO:0008006" key="3">
    <source>
        <dbReference type="Google" id="ProtNLM"/>
    </source>
</evidence>
<dbReference type="Proteomes" id="UP001153636">
    <property type="component" value="Chromosome 8"/>
</dbReference>
<sequence length="116" mass="13195">MTKRTCPFTENEPYIKKQTITLDKSRGIPSLLSEKTLQLLYKGSSKQFLPINGDEKSLIMCFQCSTIKDVQTKCNYCDKKLCLNCANTCTACDEVFCKNCSFPNYTDNSSLCYSCY</sequence>
<dbReference type="OrthoDB" id="6764046at2759"/>
<dbReference type="EMBL" id="OV651820">
    <property type="protein sequence ID" value="CAH1114567.1"/>
    <property type="molecule type" value="Genomic_DNA"/>
</dbReference>
<accession>A0A9P0DDT7</accession>
<gene>
    <name evidence="1" type="ORF">PSYICH_LOCUS14271</name>
</gene>
<keyword evidence="2" id="KW-1185">Reference proteome</keyword>
<organism evidence="1 2">
    <name type="scientific">Psylliodes chrysocephalus</name>
    <dbReference type="NCBI Taxonomy" id="3402493"/>
    <lineage>
        <taxon>Eukaryota</taxon>
        <taxon>Metazoa</taxon>
        <taxon>Ecdysozoa</taxon>
        <taxon>Arthropoda</taxon>
        <taxon>Hexapoda</taxon>
        <taxon>Insecta</taxon>
        <taxon>Pterygota</taxon>
        <taxon>Neoptera</taxon>
        <taxon>Endopterygota</taxon>
        <taxon>Coleoptera</taxon>
        <taxon>Polyphaga</taxon>
        <taxon>Cucujiformia</taxon>
        <taxon>Chrysomeloidea</taxon>
        <taxon>Chrysomelidae</taxon>
        <taxon>Galerucinae</taxon>
        <taxon>Alticini</taxon>
        <taxon>Psylliodes</taxon>
    </lineage>
</organism>
<reference evidence="1" key="1">
    <citation type="submission" date="2022-01" db="EMBL/GenBank/DDBJ databases">
        <authorList>
            <person name="King R."/>
        </authorList>
    </citation>
    <scope>NUCLEOTIDE SEQUENCE</scope>
</reference>
<evidence type="ECO:0000313" key="1">
    <source>
        <dbReference type="EMBL" id="CAH1114567.1"/>
    </source>
</evidence>
<dbReference type="AlphaFoldDB" id="A0A9P0DDT7"/>